<feature type="coiled-coil region" evidence="1">
    <location>
        <begin position="284"/>
        <end position="318"/>
    </location>
</feature>
<feature type="region of interest" description="Disordered" evidence="2">
    <location>
        <begin position="621"/>
        <end position="709"/>
    </location>
</feature>
<gene>
    <name evidence="5" type="ORF">PPACK8108_LOCUS7729</name>
</gene>
<feature type="region of interest" description="Disordered" evidence="2">
    <location>
        <begin position="1"/>
        <end position="29"/>
    </location>
</feature>
<feature type="compositionally biased region" description="Polar residues" evidence="2">
    <location>
        <begin position="1"/>
        <end position="27"/>
    </location>
</feature>
<reference evidence="5" key="1">
    <citation type="submission" date="2022-06" db="EMBL/GenBank/DDBJ databases">
        <authorList>
            <consortium name="SYNGENTA / RWTH Aachen University"/>
        </authorList>
    </citation>
    <scope>NUCLEOTIDE SEQUENCE</scope>
</reference>
<evidence type="ECO:0000259" key="3">
    <source>
        <dbReference type="PROSITE" id="PS50090"/>
    </source>
</evidence>
<evidence type="ECO:0000256" key="2">
    <source>
        <dbReference type="SAM" id="MobiDB-lite"/>
    </source>
</evidence>
<feature type="compositionally biased region" description="Basic and acidic residues" evidence="2">
    <location>
        <begin position="823"/>
        <end position="851"/>
    </location>
</feature>
<dbReference type="InterPro" id="IPR017930">
    <property type="entry name" value="Myb_dom"/>
</dbReference>
<dbReference type="SUPFAM" id="SSF46689">
    <property type="entry name" value="Homeodomain-like"/>
    <property type="match status" value="1"/>
</dbReference>
<dbReference type="InterPro" id="IPR001005">
    <property type="entry name" value="SANT/Myb"/>
</dbReference>
<name>A0AAV0AV87_PHAPC</name>
<evidence type="ECO:0000256" key="1">
    <source>
        <dbReference type="SAM" id="Coils"/>
    </source>
</evidence>
<keyword evidence="6" id="KW-1185">Reference proteome</keyword>
<feature type="compositionally biased region" description="Basic and acidic residues" evidence="2">
    <location>
        <begin position="674"/>
        <end position="694"/>
    </location>
</feature>
<dbReference type="SMART" id="SM00717">
    <property type="entry name" value="SANT"/>
    <property type="match status" value="1"/>
</dbReference>
<keyword evidence="1" id="KW-0175">Coiled coil</keyword>
<dbReference type="EMBL" id="CALTRL010001521">
    <property type="protein sequence ID" value="CAH7672893.1"/>
    <property type="molecule type" value="Genomic_DNA"/>
</dbReference>
<comment type="caution">
    <text evidence="5">The sequence shown here is derived from an EMBL/GenBank/DDBJ whole genome shotgun (WGS) entry which is preliminary data.</text>
</comment>
<protein>
    <submittedName>
        <fullName evidence="5">Expressed protein</fullName>
    </submittedName>
</protein>
<dbReference type="InterPro" id="IPR009057">
    <property type="entry name" value="Homeodomain-like_sf"/>
</dbReference>
<feature type="compositionally biased region" description="Acidic residues" evidence="2">
    <location>
        <begin position="796"/>
        <end position="815"/>
    </location>
</feature>
<evidence type="ECO:0000313" key="5">
    <source>
        <dbReference type="EMBL" id="CAH7672893.1"/>
    </source>
</evidence>
<dbReference type="CDD" id="cd00167">
    <property type="entry name" value="SANT"/>
    <property type="match status" value="1"/>
</dbReference>
<dbReference type="Gene3D" id="1.10.10.60">
    <property type="entry name" value="Homeodomain-like"/>
    <property type="match status" value="1"/>
</dbReference>
<feature type="domain" description="Myb-like" evidence="3">
    <location>
        <begin position="716"/>
        <end position="759"/>
    </location>
</feature>
<sequence length="851" mass="94207">MAQSPITRSNTFSRLISTGGSTPSNEKLSSRLIPCTSTENQPKRVAYLETNFQPSTIATPDSLVDFSFVRPNSQPSRLSQDSTGASISSVTTAVSSIDYRRDSIALAENSLSNSPNSKIGVYLHQVRNGLPSPSPSPRELPMSKSEVLQVKKLVDDYISRDPQAQKLRTQVTRLVNHALALDEARHAGLLSSKRKIDTLNDYIYSLTLTKQSSTSRLELQSTEIDLLKRQAMALSNKMSSSPVVNRWLASPSPRGNSKRTLDENKGETIYSGINPFKGTIESQTRLLVQENRTLENKLEQSEAQVQRLSKEFQKLRSLVTGGSDLIPLAANQDVDARQAIKSKLNRDDDFLMNLSAARSIGSPTAKQLTRSLTKSVPHKRRRTMGDAEAEHLLLASERLTSISRSRNSASSLAGSYLNSPSIKLASQRLKQSPKAKRVISDSILYEGLADPSSNQGSEERRIISGQQVVEPIRKAKRPTGDIIQIEDDEEEKVLEKMIVPNRLTFVPQAQQQQKDSRTPCCSVEKRAGLMDDLLAAAETVLTRVSSPAAEPSSGKTIDDETPYRKKTKSHHTSGEPSPEVSSMVVIHQQAEQTAKNLVTGLQKYPSGLDVLADQAFASSSQNRDETISNGLSSSLSSSPCSKNQTATPPQAPILYSSELSEVEPEGQQQKKPKAVTELHEDIDPSLSKLDRTTDKSQAGPEKSSEARKKIRSPYLKWNSSEDEMLVKAVSKYGLRWESVSRCVPSRSYHQCRQRWLRGLKGGENLPDDLQSYYPAIQVALKLFNVSRKKSIAENEPGVELEEEYEEEEGEEEGETADTVQSKLEIEKDKTSYDEPKNRVNLNEKLDEPAEE</sequence>
<dbReference type="Proteomes" id="UP001153365">
    <property type="component" value="Unassembled WGS sequence"/>
</dbReference>
<dbReference type="PROSITE" id="PS50090">
    <property type="entry name" value="MYB_LIKE"/>
    <property type="match status" value="1"/>
</dbReference>
<feature type="region of interest" description="Disordered" evidence="2">
    <location>
        <begin position="544"/>
        <end position="582"/>
    </location>
</feature>
<feature type="region of interest" description="Disordered" evidence="2">
    <location>
        <begin position="791"/>
        <end position="851"/>
    </location>
</feature>
<dbReference type="PROSITE" id="PS51294">
    <property type="entry name" value="HTH_MYB"/>
    <property type="match status" value="1"/>
</dbReference>
<evidence type="ECO:0000259" key="4">
    <source>
        <dbReference type="PROSITE" id="PS51294"/>
    </source>
</evidence>
<dbReference type="Pfam" id="PF00249">
    <property type="entry name" value="Myb_DNA-binding"/>
    <property type="match status" value="1"/>
</dbReference>
<dbReference type="AlphaFoldDB" id="A0AAV0AV87"/>
<feature type="compositionally biased region" description="Polar residues" evidence="2">
    <location>
        <begin position="639"/>
        <end position="648"/>
    </location>
</feature>
<feature type="domain" description="HTH myb-type" evidence="4">
    <location>
        <begin position="716"/>
        <end position="763"/>
    </location>
</feature>
<accession>A0AAV0AV87</accession>
<organism evidence="5 6">
    <name type="scientific">Phakopsora pachyrhizi</name>
    <name type="common">Asian soybean rust disease fungus</name>
    <dbReference type="NCBI Taxonomy" id="170000"/>
    <lineage>
        <taxon>Eukaryota</taxon>
        <taxon>Fungi</taxon>
        <taxon>Dikarya</taxon>
        <taxon>Basidiomycota</taxon>
        <taxon>Pucciniomycotina</taxon>
        <taxon>Pucciniomycetes</taxon>
        <taxon>Pucciniales</taxon>
        <taxon>Phakopsoraceae</taxon>
        <taxon>Phakopsora</taxon>
    </lineage>
</organism>
<evidence type="ECO:0000313" key="6">
    <source>
        <dbReference type="Proteomes" id="UP001153365"/>
    </source>
</evidence>
<proteinExistence type="predicted"/>